<protein>
    <submittedName>
        <fullName evidence="2">Rhodanese-related sulfurtransferase</fullName>
    </submittedName>
</protein>
<keyword evidence="2" id="KW-0808">Transferase</keyword>
<dbReference type="InterPro" id="IPR001763">
    <property type="entry name" value="Rhodanese-like_dom"/>
</dbReference>
<evidence type="ECO:0000313" key="3">
    <source>
        <dbReference type="Proteomes" id="UP000006056"/>
    </source>
</evidence>
<dbReference type="AlphaFoldDB" id="I3ZEG1"/>
<dbReference type="PROSITE" id="PS50206">
    <property type="entry name" value="RHODANESE_3"/>
    <property type="match status" value="1"/>
</dbReference>
<dbReference type="KEGG" id="trs:Terro_1320"/>
<dbReference type="PANTHER" id="PTHR43031">
    <property type="entry name" value="FAD-DEPENDENT OXIDOREDUCTASE"/>
    <property type="match status" value="1"/>
</dbReference>
<dbReference type="InterPro" id="IPR050229">
    <property type="entry name" value="GlpE_sulfurtransferase"/>
</dbReference>
<evidence type="ECO:0000313" key="2">
    <source>
        <dbReference type="EMBL" id="AFL87629.1"/>
    </source>
</evidence>
<evidence type="ECO:0000259" key="1">
    <source>
        <dbReference type="PROSITE" id="PS50206"/>
    </source>
</evidence>
<dbReference type="Proteomes" id="UP000006056">
    <property type="component" value="Chromosome"/>
</dbReference>
<dbReference type="HOGENOM" id="CLU_089574_13_3_0"/>
<dbReference type="Gene3D" id="3.40.250.10">
    <property type="entry name" value="Rhodanese-like domain"/>
    <property type="match status" value="1"/>
</dbReference>
<dbReference type="Pfam" id="PF00581">
    <property type="entry name" value="Rhodanese"/>
    <property type="match status" value="1"/>
</dbReference>
<sequence length="112" mass="12194">MLNLVLPYEISVAEVAQLRAAGTPFTLLDVREPWEIATASISGSLNVPMGEIPARANQELDPDAHIVVVCHHGARSLSVTAWLRREGFEQAQSMAGGIDQWTREIDGAVPLY</sequence>
<dbReference type="OrthoDB" id="9800872at2"/>
<feature type="domain" description="Rhodanese" evidence="1">
    <location>
        <begin position="21"/>
        <end position="110"/>
    </location>
</feature>
<dbReference type="EMBL" id="CP003379">
    <property type="protein sequence ID" value="AFL87629.1"/>
    <property type="molecule type" value="Genomic_DNA"/>
</dbReference>
<keyword evidence="3" id="KW-1185">Reference proteome</keyword>
<organism evidence="2 3">
    <name type="scientific">Terriglobus roseus (strain DSM 18391 / NRRL B-41598 / KBS 63)</name>
    <dbReference type="NCBI Taxonomy" id="926566"/>
    <lineage>
        <taxon>Bacteria</taxon>
        <taxon>Pseudomonadati</taxon>
        <taxon>Acidobacteriota</taxon>
        <taxon>Terriglobia</taxon>
        <taxon>Terriglobales</taxon>
        <taxon>Acidobacteriaceae</taxon>
        <taxon>Terriglobus</taxon>
    </lineage>
</organism>
<dbReference type="GO" id="GO:0016740">
    <property type="term" value="F:transferase activity"/>
    <property type="evidence" value="ECO:0007669"/>
    <property type="project" value="UniProtKB-KW"/>
</dbReference>
<dbReference type="RefSeq" id="WP_014785198.1">
    <property type="nucleotide sequence ID" value="NC_018014.1"/>
</dbReference>
<name>I3ZEG1_TERRK</name>
<dbReference type="PANTHER" id="PTHR43031:SF17">
    <property type="entry name" value="SULFURTRANSFERASE YTWF-RELATED"/>
    <property type="match status" value="1"/>
</dbReference>
<dbReference type="STRING" id="926566.Terro_1320"/>
<gene>
    <name evidence="2" type="ordered locus">Terro_1320</name>
</gene>
<proteinExistence type="predicted"/>
<dbReference type="InterPro" id="IPR036873">
    <property type="entry name" value="Rhodanese-like_dom_sf"/>
</dbReference>
<dbReference type="SMART" id="SM00450">
    <property type="entry name" value="RHOD"/>
    <property type="match status" value="1"/>
</dbReference>
<reference evidence="2 3" key="1">
    <citation type="submission" date="2012-06" db="EMBL/GenBank/DDBJ databases">
        <title>Complete genome of Terriglobus roseus DSM 18391.</title>
        <authorList>
            <consortium name="US DOE Joint Genome Institute (JGI-PGF)"/>
            <person name="Lucas S."/>
            <person name="Copeland A."/>
            <person name="Lapidus A."/>
            <person name="Glavina del Rio T."/>
            <person name="Dalin E."/>
            <person name="Tice H."/>
            <person name="Bruce D."/>
            <person name="Goodwin L."/>
            <person name="Pitluck S."/>
            <person name="Peters L."/>
            <person name="Mikhailova N."/>
            <person name="Munk A.C.C."/>
            <person name="Kyrpides N."/>
            <person name="Mavromatis K."/>
            <person name="Ivanova N."/>
            <person name="Brettin T."/>
            <person name="Detter J.C."/>
            <person name="Han C."/>
            <person name="Larimer F."/>
            <person name="Land M."/>
            <person name="Hauser L."/>
            <person name="Markowitz V."/>
            <person name="Cheng J.-F."/>
            <person name="Hugenholtz P."/>
            <person name="Woyke T."/>
            <person name="Wu D."/>
            <person name="Brambilla E."/>
            <person name="Klenk H.-P."/>
            <person name="Eisen J.A."/>
        </authorList>
    </citation>
    <scope>NUCLEOTIDE SEQUENCE [LARGE SCALE GENOMIC DNA]</scope>
    <source>
        <strain evidence="3">DSM 18391 / NRRL B-41598 / KBS 63</strain>
    </source>
</reference>
<dbReference type="eggNOG" id="COG0607">
    <property type="taxonomic scope" value="Bacteria"/>
</dbReference>
<accession>I3ZEG1</accession>
<dbReference type="SUPFAM" id="SSF52821">
    <property type="entry name" value="Rhodanese/Cell cycle control phosphatase"/>
    <property type="match status" value="1"/>
</dbReference>